<evidence type="ECO:0000259" key="1">
    <source>
        <dbReference type="Pfam" id="PF13360"/>
    </source>
</evidence>
<dbReference type="RefSeq" id="WP_247414812.1">
    <property type="nucleotide sequence ID" value="NZ_JALLGW010000001.1"/>
</dbReference>
<dbReference type="Pfam" id="PF13360">
    <property type="entry name" value="PQQ_2"/>
    <property type="match status" value="2"/>
</dbReference>
<dbReference type="EMBL" id="JBHSQH010000001">
    <property type="protein sequence ID" value="MFC5971932.1"/>
    <property type="molecule type" value="Genomic_DNA"/>
</dbReference>
<dbReference type="InterPro" id="IPR015943">
    <property type="entry name" value="WD40/YVTN_repeat-like_dom_sf"/>
</dbReference>
<feature type="domain" description="Pyrrolo-quinoline quinone repeat" evidence="1">
    <location>
        <begin position="243"/>
        <end position="385"/>
    </location>
</feature>
<evidence type="ECO:0000313" key="3">
    <source>
        <dbReference type="Proteomes" id="UP001596099"/>
    </source>
</evidence>
<dbReference type="Proteomes" id="UP001596099">
    <property type="component" value="Unassembled WGS sequence"/>
</dbReference>
<dbReference type="InterPro" id="IPR011047">
    <property type="entry name" value="Quinoprotein_ADH-like_sf"/>
</dbReference>
<dbReference type="PANTHER" id="PTHR34512:SF30">
    <property type="entry name" value="OUTER MEMBRANE PROTEIN ASSEMBLY FACTOR BAMB"/>
    <property type="match status" value="1"/>
</dbReference>
<dbReference type="SMART" id="SM00564">
    <property type="entry name" value="PQQ"/>
    <property type="match status" value="4"/>
</dbReference>
<dbReference type="PANTHER" id="PTHR34512">
    <property type="entry name" value="CELL SURFACE PROTEIN"/>
    <property type="match status" value="1"/>
</dbReference>
<sequence>MQQSLLDPARRPVSRRALLAGTATVASSALAGCAALGSDDPVETYRSSPDWRFARHDTYNSGHAPVELGSPDERWRLSLDGAVRTVTLVGPDGFVGTSASAEDGRSWVGNVGLGDGTRSWTRPADGRPLGTAYTHDTLYVATRSDAASGVATAYVPEDGELRWHEDLRAASGAPVVGGGLAYFPTDTGLRAWSSGEGTERWRLASSAATFAPALTTDGLFVAAADGPLGAFDADVVDELLSDADAPTRRWRSDVAAVTPPVTTDERVLVGTAADELRGFSHEGDPVWTESLPGRPAPPVDADGTAVVATTASDGVAIRALDVGSGDRRWERSLDGSLAAPPVATDDAVVLPVTGGENGERHSIRALAVTDGSSLWERPLPSPASAIAVSDDALVVGTERHLLAFGSE</sequence>
<reference evidence="2 3" key="1">
    <citation type="journal article" date="2019" name="Int. J. Syst. Evol. Microbiol.">
        <title>The Global Catalogue of Microorganisms (GCM) 10K type strain sequencing project: providing services to taxonomists for standard genome sequencing and annotation.</title>
        <authorList>
            <consortium name="The Broad Institute Genomics Platform"/>
            <consortium name="The Broad Institute Genome Sequencing Center for Infectious Disease"/>
            <person name="Wu L."/>
            <person name="Ma J."/>
        </authorList>
    </citation>
    <scope>NUCLEOTIDE SEQUENCE [LARGE SCALE GENOMIC DNA]</scope>
    <source>
        <strain evidence="2 3">CGMCC 1.12543</strain>
    </source>
</reference>
<dbReference type="InterPro" id="IPR002372">
    <property type="entry name" value="PQQ_rpt_dom"/>
</dbReference>
<proteinExistence type="predicted"/>
<feature type="domain" description="Pyrrolo-quinoline quinone repeat" evidence="1">
    <location>
        <begin position="106"/>
        <end position="232"/>
    </location>
</feature>
<dbReference type="SUPFAM" id="SSF50998">
    <property type="entry name" value="Quinoprotein alcohol dehydrogenase-like"/>
    <property type="match status" value="2"/>
</dbReference>
<organism evidence="2 3">
    <name type="scientific">Halomarina salina</name>
    <dbReference type="NCBI Taxonomy" id="1872699"/>
    <lineage>
        <taxon>Archaea</taxon>
        <taxon>Methanobacteriati</taxon>
        <taxon>Methanobacteriota</taxon>
        <taxon>Stenosarchaea group</taxon>
        <taxon>Halobacteria</taxon>
        <taxon>Halobacteriales</taxon>
        <taxon>Natronomonadaceae</taxon>
        <taxon>Halomarina</taxon>
    </lineage>
</organism>
<name>A0ABD5RMQ1_9EURY</name>
<dbReference type="Gene3D" id="2.130.10.10">
    <property type="entry name" value="YVTN repeat-like/Quinoprotein amine dehydrogenase"/>
    <property type="match status" value="2"/>
</dbReference>
<comment type="caution">
    <text evidence="2">The sequence shown here is derived from an EMBL/GenBank/DDBJ whole genome shotgun (WGS) entry which is preliminary data.</text>
</comment>
<evidence type="ECO:0000313" key="2">
    <source>
        <dbReference type="EMBL" id="MFC5971932.1"/>
    </source>
</evidence>
<dbReference type="AlphaFoldDB" id="A0ABD5RMQ1"/>
<keyword evidence="3" id="KW-1185">Reference proteome</keyword>
<gene>
    <name evidence="2" type="ORF">ACFPYI_11370</name>
</gene>
<dbReference type="InterPro" id="IPR018391">
    <property type="entry name" value="PQQ_b-propeller_rpt"/>
</dbReference>
<protein>
    <submittedName>
        <fullName evidence="2">PQQ-binding-like beta-propeller repeat protein</fullName>
    </submittedName>
</protein>
<accession>A0ABD5RMQ1</accession>